<reference evidence="1 2" key="1">
    <citation type="submission" date="2020-07" db="EMBL/GenBank/DDBJ databases">
        <title>Sequencing the genomes of 1000 actinobacteria strains.</title>
        <authorList>
            <person name="Klenk H.-P."/>
        </authorList>
    </citation>
    <scope>NUCLEOTIDE SEQUENCE [LARGE SCALE GENOMIC DNA]</scope>
    <source>
        <strain evidence="1 2">DSM 24723</strain>
    </source>
</reference>
<dbReference type="RefSeq" id="WP_179462204.1">
    <property type="nucleotide sequence ID" value="NZ_JACBZX010000001.1"/>
</dbReference>
<evidence type="ECO:0000313" key="1">
    <source>
        <dbReference type="EMBL" id="NYG36749.1"/>
    </source>
</evidence>
<name>A0A852X1J9_9MICO</name>
<dbReference type="Proteomes" id="UP000592181">
    <property type="component" value="Unassembled WGS sequence"/>
</dbReference>
<sequence length="188" mass="20417">MAYDIAALYGIPLDLEDPEDLWKFIRITFAIKAGEATSGVAVKAAPAFVRPLVRKVFSGAVLQSVRSLPVVGRYLLQRNLIKFSVPVVGIPLTAGTNYWLTKMAGEHAPELDALGAVRDTIQVDRDLVLTKIAEAKGAREHIYDGALLAAAVEGRVSREESELLKLLSEHCGTTFDRSSLRAAAKDWG</sequence>
<evidence type="ECO:0008006" key="3">
    <source>
        <dbReference type="Google" id="ProtNLM"/>
    </source>
</evidence>
<gene>
    <name evidence="1" type="ORF">BJY28_001218</name>
</gene>
<organism evidence="1 2">
    <name type="scientific">Janibacter alkaliphilus</name>
    <dbReference type="NCBI Taxonomy" id="1069963"/>
    <lineage>
        <taxon>Bacteria</taxon>
        <taxon>Bacillati</taxon>
        <taxon>Actinomycetota</taxon>
        <taxon>Actinomycetes</taxon>
        <taxon>Micrococcales</taxon>
        <taxon>Intrasporangiaceae</taxon>
        <taxon>Janibacter</taxon>
    </lineage>
</organism>
<evidence type="ECO:0000313" key="2">
    <source>
        <dbReference type="Proteomes" id="UP000592181"/>
    </source>
</evidence>
<dbReference type="AlphaFoldDB" id="A0A852X1J9"/>
<proteinExistence type="predicted"/>
<keyword evidence="2" id="KW-1185">Reference proteome</keyword>
<comment type="caution">
    <text evidence="1">The sequence shown here is derived from an EMBL/GenBank/DDBJ whole genome shotgun (WGS) entry which is preliminary data.</text>
</comment>
<dbReference type="EMBL" id="JACBZX010000001">
    <property type="protein sequence ID" value="NYG36749.1"/>
    <property type="molecule type" value="Genomic_DNA"/>
</dbReference>
<protein>
    <recommendedName>
        <fullName evidence="3">Tellurite resistance protein TerB</fullName>
    </recommendedName>
</protein>
<accession>A0A852X1J9</accession>